<evidence type="ECO:0000313" key="2">
    <source>
        <dbReference type="EMBL" id="MEX0429019.1"/>
    </source>
</evidence>
<gene>
    <name evidence="2" type="ORF">AB3X52_15435</name>
</gene>
<reference evidence="2 3" key="1">
    <citation type="submission" date="2024-07" db="EMBL/GenBank/DDBJ databases">
        <authorList>
            <person name="Lee S."/>
            <person name="Kang M."/>
        </authorList>
    </citation>
    <scope>NUCLEOTIDE SEQUENCE [LARGE SCALE GENOMIC DNA]</scope>
    <source>
        <strain evidence="2 3">DS6</strain>
    </source>
</reference>
<accession>A0ABV3T2W7</accession>
<keyword evidence="1" id="KW-1133">Transmembrane helix</keyword>
<sequence length="371" mass="39845">MSASTPQAPRRTPSWRHAWTPRRTWAVVAVVTVLVVGTVVTAYVRRMDAATPGIVPGYMEDASAVTDPMRTLTVQLPQQTLKVSVATPVDEVSRYELGEDLSEATMSKSGRDARIVQLSWQAQPRQTSLPLAYFPAHQFGLALVADGERYDLRPAGSGGSRYVVVAGHAEHLQVEVTYEGVTQTADVRSGEVTDQGRAAPYYRAPVPARSPAGTCAMLTPAQRRAYDAYEPSTGPAPCQLGSVTSVPYLPQVGWAPAGRTWWVVQASVSWPNLLETTRTDDGPYAAYGVRFAGPLSVTLDGTAPTAVLLPRSGGRSLPGASGFYVFSLRRPPTRLHVTAPYVARKDLTGMPGPTTVRFGPDQGMRLVVGTP</sequence>
<keyword evidence="1" id="KW-0472">Membrane</keyword>
<dbReference type="Proteomes" id="UP001556631">
    <property type="component" value="Unassembled WGS sequence"/>
</dbReference>
<protein>
    <submittedName>
        <fullName evidence="2">Uncharacterized protein</fullName>
    </submittedName>
</protein>
<keyword evidence="3" id="KW-1185">Reference proteome</keyword>
<dbReference type="EMBL" id="JBFPJR010000031">
    <property type="protein sequence ID" value="MEX0429019.1"/>
    <property type="molecule type" value="Genomic_DNA"/>
</dbReference>
<feature type="transmembrane region" description="Helical" evidence="1">
    <location>
        <begin position="24"/>
        <end position="44"/>
    </location>
</feature>
<evidence type="ECO:0000256" key="1">
    <source>
        <dbReference type="SAM" id="Phobius"/>
    </source>
</evidence>
<name>A0ABV3T2W7_9ACTN</name>
<evidence type="ECO:0000313" key="3">
    <source>
        <dbReference type="Proteomes" id="UP001556631"/>
    </source>
</evidence>
<dbReference type="RefSeq" id="WP_367994987.1">
    <property type="nucleotide sequence ID" value="NZ_JBFPJR010000031.1"/>
</dbReference>
<organism evidence="2 3">
    <name type="scientific">Nocardioides eburneus</name>
    <dbReference type="NCBI Taxonomy" id="3231482"/>
    <lineage>
        <taxon>Bacteria</taxon>
        <taxon>Bacillati</taxon>
        <taxon>Actinomycetota</taxon>
        <taxon>Actinomycetes</taxon>
        <taxon>Propionibacteriales</taxon>
        <taxon>Nocardioidaceae</taxon>
        <taxon>Nocardioides</taxon>
    </lineage>
</organism>
<comment type="caution">
    <text evidence="2">The sequence shown here is derived from an EMBL/GenBank/DDBJ whole genome shotgun (WGS) entry which is preliminary data.</text>
</comment>
<proteinExistence type="predicted"/>
<keyword evidence="1" id="KW-0812">Transmembrane</keyword>